<dbReference type="AlphaFoldDB" id="A0A838XN10"/>
<proteinExistence type="predicted"/>
<dbReference type="RefSeq" id="WP_181758349.1">
    <property type="nucleotide sequence ID" value="NZ_BMCR01000001.1"/>
</dbReference>
<organism evidence="2 3">
    <name type="scientific">Stappia taiwanensis</name>
    <dbReference type="NCBI Taxonomy" id="992267"/>
    <lineage>
        <taxon>Bacteria</taxon>
        <taxon>Pseudomonadati</taxon>
        <taxon>Pseudomonadota</taxon>
        <taxon>Alphaproteobacteria</taxon>
        <taxon>Hyphomicrobiales</taxon>
        <taxon>Stappiaceae</taxon>
        <taxon>Stappia</taxon>
    </lineage>
</organism>
<evidence type="ECO:0000313" key="2">
    <source>
        <dbReference type="EMBL" id="MBA4610158.1"/>
    </source>
</evidence>
<gene>
    <name evidence="2" type="ORF">H1W37_00730</name>
</gene>
<protein>
    <submittedName>
        <fullName evidence="2">Biotin/lipoate--protein ligase family protein</fullName>
    </submittedName>
</protein>
<sequence>MDLADPTFPPLFTGHATGEAEDPMRVAIRGAAEGRFSAGDLVWSRARERVSLALVLEPEVPRSRAPEMLFLAMVAAGDALGALTPPEFALTFEWPAGIRANGARVGRARLAVSDLDDESHAPLWLVIGLELTLAPLSGPQEPGETPDRTSLVDEGAVDIDRSGALEALSRHLLSWIHTWDVDGFAPVLENWLFRADGYRRSHAVETAQGRVRGTFLGLDEQGNMLLKQEESEGGGTLSLSLLANLSPEENLPPEETEAAAR</sequence>
<reference evidence="2 3" key="1">
    <citation type="submission" date="2020-07" db="EMBL/GenBank/DDBJ databases">
        <authorList>
            <person name="Li M."/>
        </authorList>
    </citation>
    <scope>NUCLEOTIDE SEQUENCE [LARGE SCALE GENOMIC DNA]</scope>
    <source>
        <strain evidence="2 3">DSM 23284</strain>
    </source>
</reference>
<evidence type="ECO:0000259" key="1">
    <source>
        <dbReference type="Pfam" id="PF16917"/>
    </source>
</evidence>
<dbReference type="InterPro" id="IPR045864">
    <property type="entry name" value="aa-tRNA-synth_II/BPL/LPL"/>
</dbReference>
<evidence type="ECO:0000313" key="3">
    <source>
        <dbReference type="Proteomes" id="UP000559404"/>
    </source>
</evidence>
<dbReference type="SUPFAM" id="SSF55681">
    <property type="entry name" value="Class II aaRS and biotin synthetases"/>
    <property type="match status" value="1"/>
</dbReference>
<reference evidence="2 3" key="2">
    <citation type="submission" date="2020-08" db="EMBL/GenBank/DDBJ databases">
        <title>Stappia taiwanensis sp. nov., isolated from a coastal thermal spring.</title>
        <authorList>
            <person name="Kampfer P."/>
        </authorList>
    </citation>
    <scope>NUCLEOTIDE SEQUENCE [LARGE SCALE GENOMIC DNA]</scope>
    <source>
        <strain evidence="2 3">DSM 23284</strain>
    </source>
</reference>
<dbReference type="GO" id="GO:0016874">
    <property type="term" value="F:ligase activity"/>
    <property type="evidence" value="ECO:0007669"/>
    <property type="project" value="UniProtKB-KW"/>
</dbReference>
<name>A0A838XN10_9HYPH</name>
<dbReference type="EMBL" id="JACEON010000001">
    <property type="protein sequence ID" value="MBA4610158.1"/>
    <property type="molecule type" value="Genomic_DNA"/>
</dbReference>
<comment type="caution">
    <text evidence="2">The sequence shown here is derived from an EMBL/GenBank/DDBJ whole genome shotgun (WGS) entry which is preliminary data.</text>
</comment>
<feature type="domain" description="BPL/LPL catalytic" evidence="1">
    <location>
        <begin position="8"/>
        <end position="192"/>
    </location>
</feature>
<dbReference type="InterPro" id="IPR004143">
    <property type="entry name" value="BPL_LPL_catalytic"/>
</dbReference>
<dbReference type="Gene3D" id="3.30.930.10">
    <property type="entry name" value="Bira Bifunctional Protein, Domain 2"/>
    <property type="match status" value="1"/>
</dbReference>
<keyword evidence="2" id="KW-0436">Ligase</keyword>
<dbReference type="Pfam" id="PF16917">
    <property type="entry name" value="BPL_LplA_LipB_2"/>
    <property type="match status" value="1"/>
</dbReference>
<accession>A0A838XN10</accession>
<dbReference type="Proteomes" id="UP000559404">
    <property type="component" value="Unassembled WGS sequence"/>
</dbReference>
<keyword evidence="3" id="KW-1185">Reference proteome</keyword>